<feature type="compositionally biased region" description="Polar residues" evidence="1">
    <location>
        <begin position="217"/>
        <end position="226"/>
    </location>
</feature>
<name>C3Y9F9_BRAFL</name>
<feature type="compositionally biased region" description="Basic and acidic residues" evidence="1">
    <location>
        <begin position="101"/>
        <end position="112"/>
    </location>
</feature>
<evidence type="ECO:0000256" key="1">
    <source>
        <dbReference type="SAM" id="MobiDB-lite"/>
    </source>
</evidence>
<feature type="region of interest" description="Disordered" evidence="1">
    <location>
        <begin position="394"/>
        <end position="423"/>
    </location>
</feature>
<protein>
    <submittedName>
        <fullName evidence="2">Uncharacterized protein</fullName>
    </submittedName>
</protein>
<dbReference type="AlphaFoldDB" id="C3Y9F9"/>
<proteinExistence type="predicted"/>
<reference evidence="2" key="1">
    <citation type="journal article" date="2008" name="Nature">
        <title>The amphioxus genome and the evolution of the chordate karyotype.</title>
        <authorList>
            <consortium name="US DOE Joint Genome Institute (JGI-PGF)"/>
            <person name="Putnam N.H."/>
            <person name="Butts T."/>
            <person name="Ferrier D.E.K."/>
            <person name="Furlong R.F."/>
            <person name="Hellsten U."/>
            <person name="Kawashima T."/>
            <person name="Robinson-Rechavi M."/>
            <person name="Shoguchi E."/>
            <person name="Terry A."/>
            <person name="Yu J.-K."/>
            <person name="Benito-Gutierrez E.L."/>
            <person name="Dubchak I."/>
            <person name="Garcia-Fernandez J."/>
            <person name="Gibson-Brown J.J."/>
            <person name="Grigoriev I.V."/>
            <person name="Horton A.C."/>
            <person name="de Jong P.J."/>
            <person name="Jurka J."/>
            <person name="Kapitonov V.V."/>
            <person name="Kohara Y."/>
            <person name="Kuroki Y."/>
            <person name="Lindquist E."/>
            <person name="Lucas S."/>
            <person name="Osoegawa K."/>
            <person name="Pennacchio L.A."/>
            <person name="Salamov A.A."/>
            <person name="Satou Y."/>
            <person name="Sauka-Spengler T."/>
            <person name="Schmutz J."/>
            <person name="Shin-I T."/>
            <person name="Toyoda A."/>
            <person name="Bronner-Fraser M."/>
            <person name="Fujiyama A."/>
            <person name="Holland L.Z."/>
            <person name="Holland P.W.H."/>
            <person name="Satoh N."/>
            <person name="Rokhsar D.S."/>
        </authorList>
    </citation>
    <scope>NUCLEOTIDE SEQUENCE [LARGE SCALE GENOMIC DNA]</scope>
    <source>
        <strain evidence="2">S238N-H82</strain>
        <tissue evidence="2">Testes</tissue>
    </source>
</reference>
<feature type="compositionally biased region" description="Polar residues" evidence="1">
    <location>
        <begin position="403"/>
        <end position="423"/>
    </location>
</feature>
<feature type="region of interest" description="Disordered" evidence="1">
    <location>
        <begin position="41"/>
        <end position="143"/>
    </location>
</feature>
<accession>C3Y9F9</accession>
<feature type="compositionally biased region" description="Polar residues" evidence="1">
    <location>
        <begin position="158"/>
        <end position="173"/>
    </location>
</feature>
<evidence type="ECO:0000313" key="2">
    <source>
        <dbReference type="EMBL" id="EEN63215.1"/>
    </source>
</evidence>
<organism>
    <name type="scientific">Branchiostoma floridae</name>
    <name type="common">Florida lancelet</name>
    <name type="synonym">Amphioxus</name>
    <dbReference type="NCBI Taxonomy" id="7739"/>
    <lineage>
        <taxon>Eukaryota</taxon>
        <taxon>Metazoa</taxon>
        <taxon>Chordata</taxon>
        <taxon>Cephalochordata</taxon>
        <taxon>Leptocardii</taxon>
        <taxon>Amphioxiformes</taxon>
        <taxon>Branchiostomatidae</taxon>
        <taxon>Branchiostoma</taxon>
    </lineage>
</organism>
<feature type="region of interest" description="Disordered" evidence="1">
    <location>
        <begin position="158"/>
        <end position="177"/>
    </location>
</feature>
<sequence>MEDKEKQPADGRNEEANRKYEDADLHDCGIFVLDPGLKKLCDEDLGGRIEPPPLPARNSRHVDLEDKEKEKVDGKNEETNRKYKDVDPAGYSVFASSSGPKKQDGTDTDGRNEPPPLPARNFRHLRMEDKEKEDVDGRNEETNRKYEDLDPAGYSVFASSSGPKKQDVPQTFSAGKLKDVDPRDESLLRSGSRCAAQHLDMGDHVVECLEHTEEPSTDTSYTSAETSGDGDTDEPGFCYKVRGLVLDLWNKIKSSSAWKVITVCAVLVTGLLFIAEGVVPVGLFLGTNAKDSLAIGKKLENLRNPWEEAFDKENSSDVFFLTGPASAFSSKSGTSWTAVYEDNSSVDVVLTTLPLMSRLESTEPYTHTTVMDVTSPVTPTLLLSTTDRCYTNKAVSKDRKSSEGVQSDTEPTVKNRQGPQRRW</sequence>
<dbReference type="EMBL" id="GG666492">
    <property type="protein sequence ID" value="EEN63215.1"/>
    <property type="molecule type" value="Genomic_DNA"/>
</dbReference>
<feature type="compositionally biased region" description="Basic and acidic residues" evidence="1">
    <location>
        <begin position="125"/>
        <end position="143"/>
    </location>
</feature>
<gene>
    <name evidence="2" type="ORF">BRAFLDRAFT_67997</name>
</gene>
<feature type="compositionally biased region" description="Basic and acidic residues" evidence="1">
    <location>
        <begin position="60"/>
        <end position="87"/>
    </location>
</feature>
<feature type="region of interest" description="Disordered" evidence="1">
    <location>
        <begin position="212"/>
        <end position="232"/>
    </location>
</feature>
<feature type="region of interest" description="Disordered" evidence="1">
    <location>
        <begin position="1"/>
        <end position="25"/>
    </location>
</feature>
<dbReference type="InParanoid" id="C3Y9F9"/>